<reference evidence="1" key="1">
    <citation type="journal article" date="2023" name="Mol. Biol. Evol.">
        <title>Third-Generation Sequencing Reveals the Adaptive Role of the Epigenome in Three Deep-Sea Polychaetes.</title>
        <authorList>
            <person name="Perez M."/>
            <person name="Aroh O."/>
            <person name="Sun Y."/>
            <person name="Lan Y."/>
            <person name="Juniper S.K."/>
            <person name="Young C.R."/>
            <person name="Angers B."/>
            <person name="Qian P.Y."/>
        </authorList>
    </citation>
    <scope>NUCLEOTIDE SEQUENCE</scope>
    <source>
        <strain evidence="1">R07B-5</strain>
    </source>
</reference>
<keyword evidence="2" id="KW-1185">Reference proteome</keyword>
<organism evidence="1 2">
    <name type="scientific">Ridgeia piscesae</name>
    <name type="common">Tubeworm</name>
    <dbReference type="NCBI Taxonomy" id="27915"/>
    <lineage>
        <taxon>Eukaryota</taxon>
        <taxon>Metazoa</taxon>
        <taxon>Spiralia</taxon>
        <taxon>Lophotrochozoa</taxon>
        <taxon>Annelida</taxon>
        <taxon>Polychaeta</taxon>
        <taxon>Sedentaria</taxon>
        <taxon>Canalipalpata</taxon>
        <taxon>Sabellida</taxon>
        <taxon>Siboglinidae</taxon>
        <taxon>Ridgeia</taxon>
    </lineage>
</organism>
<protein>
    <submittedName>
        <fullName evidence="1">Uncharacterized protein</fullName>
    </submittedName>
</protein>
<sequence length="37" mass="4367">MEHIFNAIQGFMQDKIIASHTFLVDTWMLTVKPVYKL</sequence>
<gene>
    <name evidence="1" type="ORF">NP493_6g08020</name>
</gene>
<comment type="caution">
    <text evidence="1">The sequence shown here is derived from an EMBL/GenBank/DDBJ whole genome shotgun (WGS) entry which is preliminary data.</text>
</comment>
<dbReference type="Proteomes" id="UP001209878">
    <property type="component" value="Unassembled WGS sequence"/>
</dbReference>
<evidence type="ECO:0000313" key="1">
    <source>
        <dbReference type="EMBL" id="KAK2193919.1"/>
    </source>
</evidence>
<proteinExistence type="predicted"/>
<dbReference type="AlphaFoldDB" id="A0AAD9PFL4"/>
<dbReference type="EMBL" id="JAODUO010000005">
    <property type="protein sequence ID" value="KAK2193919.1"/>
    <property type="molecule type" value="Genomic_DNA"/>
</dbReference>
<evidence type="ECO:0000313" key="2">
    <source>
        <dbReference type="Proteomes" id="UP001209878"/>
    </source>
</evidence>
<accession>A0AAD9PFL4</accession>
<name>A0AAD9PFL4_RIDPI</name>